<accession>A0ABP1RAU4</accession>
<dbReference type="EMBL" id="CAXLJM020000064">
    <property type="protein sequence ID" value="CAL8120868.1"/>
    <property type="molecule type" value="Genomic_DNA"/>
</dbReference>
<gene>
    <name evidence="2" type="ORF">ODALV1_LOCUS19116</name>
</gene>
<name>A0ABP1RAU4_9HEXA</name>
<protein>
    <submittedName>
        <fullName evidence="2">Uncharacterized protein</fullName>
    </submittedName>
</protein>
<proteinExistence type="predicted"/>
<keyword evidence="3" id="KW-1185">Reference proteome</keyword>
<sequence length="321" mass="34716">MSDGKLGTGIQFLTTVTRSQKLDIWPGEVVVAEEEVATGEVAVASGELGMACVEVAVARGEVVKKWQGGGGSGRRGDGKFRVKKVWSKTLISAIEIFEATAESIKLRVSKHNMEQKELNEEKIAKATIAEEKKSATETISVEGMTDEGVEVPPKAISLIEEASNSKAKEEGPRKEMIVPAVLAASDPERSLGLETLTKQGRDDVAGSAVPGSSRRVLQDGKRKFPSGTNRNEATAVSTPLLSIVEVDLTTETDDKDESEGPSRAVVNSRQTGFGNEEDTIVKEQRAVSGCRCKYVVKHIQGKCTTPKPPIIQEYKRPRRRL</sequence>
<feature type="region of interest" description="Disordered" evidence="1">
    <location>
        <begin position="198"/>
        <end position="233"/>
    </location>
</feature>
<organism evidence="2 3">
    <name type="scientific">Orchesella dallaii</name>
    <dbReference type="NCBI Taxonomy" id="48710"/>
    <lineage>
        <taxon>Eukaryota</taxon>
        <taxon>Metazoa</taxon>
        <taxon>Ecdysozoa</taxon>
        <taxon>Arthropoda</taxon>
        <taxon>Hexapoda</taxon>
        <taxon>Collembola</taxon>
        <taxon>Entomobryomorpha</taxon>
        <taxon>Entomobryoidea</taxon>
        <taxon>Orchesellidae</taxon>
        <taxon>Orchesellinae</taxon>
        <taxon>Orchesella</taxon>
    </lineage>
</organism>
<dbReference type="Proteomes" id="UP001642540">
    <property type="component" value="Unassembled WGS sequence"/>
</dbReference>
<comment type="caution">
    <text evidence="2">The sequence shown here is derived from an EMBL/GenBank/DDBJ whole genome shotgun (WGS) entry which is preliminary data.</text>
</comment>
<evidence type="ECO:0000313" key="3">
    <source>
        <dbReference type="Proteomes" id="UP001642540"/>
    </source>
</evidence>
<evidence type="ECO:0000256" key="1">
    <source>
        <dbReference type="SAM" id="MobiDB-lite"/>
    </source>
</evidence>
<reference evidence="2 3" key="1">
    <citation type="submission" date="2024-08" db="EMBL/GenBank/DDBJ databases">
        <authorList>
            <person name="Cucini C."/>
            <person name="Frati F."/>
        </authorList>
    </citation>
    <scope>NUCLEOTIDE SEQUENCE [LARGE SCALE GENOMIC DNA]</scope>
</reference>
<evidence type="ECO:0000313" key="2">
    <source>
        <dbReference type="EMBL" id="CAL8120868.1"/>
    </source>
</evidence>
<feature type="region of interest" description="Disordered" evidence="1">
    <location>
        <begin position="251"/>
        <end position="271"/>
    </location>
</feature>